<evidence type="ECO:0000313" key="2">
    <source>
        <dbReference type="Proteomes" id="UP001079430"/>
    </source>
</evidence>
<reference evidence="1" key="1">
    <citation type="submission" date="2022-10" db="EMBL/GenBank/DDBJ databases">
        <title>Whole genome sequencing of three plant growth promoting bacteria isolated from Vachellia tortilis subsp. raddiana in Morocco.</title>
        <authorList>
            <person name="Hnini M."/>
            <person name="Zouagui R."/>
            <person name="Zouagui H."/>
            <person name="Chemao Elfihri M.-W."/>
            <person name="Ibrahimi A."/>
            <person name="Sbabou L."/>
            <person name="Aurag J."/>
        </authorList>
    </citation>
    <scope>NUCLEOTIDE SEQUENCE</scope>
    <source>
        <strain evidence="1">LMR678</strain>
    </source>
</reference>
<accession>A0ABT4K9W9</accession>
<comment type="caution">
    <text evidence="1">The sequence shown here is derived from an EMBL/GenBank/DDBJ whole genome shotgun (WGS) entry which is preliminary data.</text>
</comment>
<protein>
    <submittedName>
        <fullName evidence="1">Uncharacterized protein</fullName>
    </submittedName>
</protein>
<keyword evidence="2" id="KW-1185">Reference proteome</keyword>
<name>A0ABT4K9W9_9HYPH</name>
<evidence type="ECO:0000313" key="1">
    <source>
        <dbReference type="EMBL" id="MCZ4088747.1"/>
    </source>
</evidence>
<sequence>MLPMLYPSATLAALIDPVELEARFGRADSSRDLREHARRVLSEALEPALLSRLAEDRRLAVLHLDRESGRDTDWRQVTALESDGEQDESNASVRAIKAISDAFRAEAAPGHAEPDIVDLIVDHALGSPAICALRTLGRFAPELSLDDPDLSAAAIGVALGFRSLFNQPRAAHCSMRHPQQLLA</sequence>
<gene>
    <name evidence="1" type="ORF">O3W52_01115</name>
</gene>
<dbReference type="EMBL" id="JAPVOI010000002">
    <property type="protein sequence ID" value="MCZ4088747.1"/>
    <property type="molecule type" value="Genomic_DNA"/>
</dbReference>
<dbReference type="Proteomes" id="UP001079430">
    <property type="component" value="Unassembled WGS sequence"/>
</dbReference>
<proteinExistence type="predicted"/>
<organism evidence="1 2">
    <name type="scientific">Sinorhizobium psoraleae</name>
    <dbReference type="NCBI Taxonomy" id="520838"/>
    <lineage>
        <taxon>Bacteria</taxon>
        <taxon>Pseudomonadati</taxon>
        <taxon>Pseudomonadota</taxon>
        <taxon>Alphaproteobacteria</taxon>
        <taxon>Hyphomicrobiales</taxon>
        <taxon>Rhizobiaceae</taxon>
        <taxon>Sinorhizobium/Ensifer group</taxon>
        <taxon>Sinorhizobium</taxon>
    </lineage>
</organism>